<dbReference type="EMBL" id="CCNB01000034">
    <property type="protein sequence ID" value="CDX42119.1"/>
    <property type="molecule type" value="Genomic_DNA"/>
</dbReference>
<feature type="region of interest" description="Disordered" evidence="1">
    <location>
        <begin position="36"/>
        <end position="67"/>
    </location>
</feature>
<dbReference type="Proteomes" id="UP000045285">
    <property type="component" value="Unassembled WGS sequence"/>
</dbReference>
<sequence length="67" mass="6916">MTSAIRNFDQEGLFGGANRNRTDDLLNAIQALSQLSYGPTPGSQPAPFPAKRSGTVGTAPSFSAGGF</sequence>
<evidence type="ECO:0000256" key="1">
    <source>
        <dbReference type="SAM" id="MobiDB-lite"/>
    </source>
</evidence>
<evidence type="ECO:0000313" key="3">
    <source>
        <dbReference type="EMBL" id="CDX42119.1"/>
    </source>
</evidence>
<evidence type="ECO:0000313" key="5">
    <source>
        <dbReference type="Proteomes" id="UP000046373"/>
    </source>
</evidence>
<reference evidence="3 5" key="1">
    <citation type="submission" date="2014-08" db="EMBL/GenBank/DDBJ databases">
        <authorList>
            <person name="Moulin Lionel"/>
        </authorList>
    </citation>
    <scope>NUCLEOTIDE SEQUENCE [LARGE SCALE GENOMIC DNA]</scope>
</reference>
<dbReference type="Proteomes" id="UP000046373">
    <property type="component" value="Unassembled WGS sequence"/>
</dbReference>
<name>A0A090FDQ6_MESPL</name>
<feature type="region of interest" description="Disordered" evidence="1">
    <location>
        <begin position="1"/>
        <end position="20"/>
    </location>
</feature>
<evidence type="ECO:0000313" key="2">
    <source>
        <dbReference type="EMBL" id="CDX14986.1"/>
    </source>
</evidence>
<accession>A0A090FDQ6</accession>
<dbReference type="EMBL" id="CCMZ01000009">
    <property type="protein sequence ID" value="CDX14986.1"/>
    <property type="molecule type" value="Genomic_DNA"/>
</dbReference>
<dbReference type="AlphaFoldDB" id="A0A090FDQ6"/>
<proteinExistence type="predicted"/>
<keyword evidence="4" id="KW-1185">Reference proteome</keyword>
<gene>
    <name evidence="2" type="ORF">MPL3356_170040</name>
    <name evidence="3" type="ORF">MPLDJ20_40188</name>
</gene>
<dbReference type="AntiFam" id="ANF00012">
    <property type="entry name" value="tRNA translation"/>
</dbReference>
<organism evidence="3 5">
    <name type="scientific">Mesorhizobium plurifarium</name>
    <dbReference type="NCBI Taxonomy" id="69974"/>
    <lineage>
        <taxon>Bacteria</taxon>
        <taxon>Pseudomonadati</taxon>
        <taxon>Pseudomonadota</taxon>
        <taxon>Alphaproteobacteria</taxon>
        <taxon>Hyphomicrobiales</taxon>
        <taxon>Phyllobacteriaceae</taxon>
        <taxon>Mesorhizobium</taxon>
    </lineage>
</organism>
<reference evidence="4" key="2">
    <citation type="submission" date="2014-08" db="EMBL/GenBank/DDBJ databases">
        <authorList>
            <person name="Moulin L."/>
        </authorList>
    </citation>
    <scope>NUCLEOTIDE SEQUENCE [LARGE SCALE GENOMIC DNA]</scope>
</reference>
<protein>
    <submittedName>
        <fullName evidence="3">Uncharacterized protein</fullName>
    </submittedName>
</protein>
<evidence type="ECO:0000313" key="4">
    <source>
        <dbReference type="Proteomes" id="UP000045285"/>
    </source>
</evidence>